<dbReference type="EMBL" id="JBFTEZ010000002">
    <property type="protein sequence ID" value="MEX6465357.1"/>
    <property type="molecule type" value="Genomic_DNA"/>
</dbReference>
<protein>
    <submittedName>
        <fullName evidence="2">DUF4192 domain-containing protein</fullName>
    </submittedName>
</protein>
<gene>
    <name evidence="2" type="ORF">AB6N35_13630</name>
</gene>
<dbReference type="RefSeq" id="WP_232303040.1">
    <property type="nucleotide sequence ID" value="NZ_JALXRZ010000007.1"/>
</dbReference>
<feature type="region of interest" description="Disordered" evidence="1">
    <location>
        <begin position="1"/>
        <end position="36"/>
    </location>
</feature>
<reference evidence="3" key="1">
    <citation type="submission" date="2024-07" db="EMBL/GenBank/DDBJ databases">
        <title>Pseudomonas strain that inhibits Aeromonas fish pathogens.</title>
        <authorList>
            <person name="Wildschutte H."/>
        </authorList>
    </citation>
    <scope>NUCLEOTIDE SEQUENCE [LARGE SCALE GENOMIC DNA]</scope>
    <source>
        <strain evidence="3">n60</strain>
    </source>
</reference>
<dbReference type="InterPro" id="IPR025447">
    <property type="entry name" value="DUF4192"/>
</dbReference>
<feature type="compositionally biased region" description="Basic and acidic residues" evidence="1">
    <location>
        <begin position="1"/>
        <end position="19"/>
    </location>
</feature>
<dbReference type="Pfam" id="PF13830">
    <property type="entry name" value="DUF4192"/>
    <property type="match status" value="1"/>
</dbReference>
<feature type="compositionally biased region" description="Low complexity" evidence="1">
    <location>
        <begin position="124"/>
        <end position="137"/>
    </location>
</feature>
<accession>A0ABV3YNZ5</accession>
<evidence type="ECO:0000256" key="1">
    <source>
        <dbReference type="SAM" id="MobiDB-lite"/>
    </source>
</evidence>
<evidence type="ECO:0000313" key="3">
    <source>
        <dbReference type="Proteomes" id="UP001560293"/>
    </source>
</evidence>
<dbReference type="Proteomes" id="UP001560293">
    <property type="component" value="Unassembled WGS sequence"/>
</dbReference>
<keyword evidence="3" id="KW-1185">Reference proteome</keyword>
<evidence type="ECO:0000313" key="2">
    <source>
        <dbReference type="EMBL" id="MEX6465357.1"/>
    </source>
</evidence>
<feature type="compositionally biased region" description="Acidic residues" evidence="1">
    <location>
        <begin position="100"/>
        <end position="123"/>
    </location>
</feature>
<organism evidence="2 3">
    <name type="scientific">Dietzia cinnamea</name>
    <dbReference type="NCBI Taxonomy" id="321318"/>
    <lineage>
        <taxon>Bacteria</taxon>
        <taxon>Bacillati</taxon>
        <taxon>Actinomycetota</taxon>
        <taxon>Actinomycetes</taxon>
        <taxon>Mycobacteriales</taxon>
        <taxon>Dietziaceae</taxon>
        <taxon>Dietzia</taxon>
    </lineage>
</organism>
<feature type="region of interest" description="Disordered" evidence="1">
    <location>
        <begin position="96"/>
        <end position="144"/>
    </location>
</feature>
<feature type="region of interest" description="Disordered" evidence="1">
    <location>
        <begin position="267"/>
        <end position="297"/>
    </location>
</feature>
<comment type="caution">
    <text evidence="2">The sequence shown here is derived from an EMBL/GenBank/DDBJ whole genome shotgun (WGS) entry which is preliminary data.</text>
</comment>
<sequence>MHDTRGPRHDGAWTRETNGRRAMTTGELKDEGGTDGRATVVITSPEELIASIPAMLGFPPGPGSVVILCGRTADGGQGPVVRMDVDRLLDDGRGFPGADDLLDDPDDPDDLADLDDPLVEDPLDGLPGDAGDPGDAAIGRARPAIDPGPARGLARFCAREGIDSVHLVVVHENCADGYLAGLRAEDAASAFEYWLGEAGTGVEAAYGVGEFAEGEPWVDLFGMTRGVQIDPDTTQIAAVHAYDGRVRAGSRDEIDRLYLVRDPDACDEDRPDDAVVGGAGEVDAADPGGGSAGGRDRRAERARAVAAAVERHDDAARRLGVGEEVDDDELAAIGRDLLVIAVRDEIYRRLAQRGLGDRDGRRLVWWAVARRRPARERSVALLLLGAASYFAGSGVHAWSALSAAVDADPGNNLARLLLQGLHHGMAPERLRRVAATA</sequence>
<name>A0ABV3YNZ5_9ACTN</name>
<proteinExistence type="predicted"/>